<comment type="caution">
    <text evidence="2">The sequence shown here is derived from an EMBL/GenBank/DDBJ whole genome shotgun (WGS) entry which is preliminary data.</text>
</comment>
<feature type="region of interest" description="Disordered" evidence="1">
    <location>
        <begin position="162"/>
        <end position="181"/>
    </location>
</feature>
<proteinExistence type="predicted"/>
<organism evidence="2 3">
    <name type="scientific">Eumeta variegata</name>
    <name type="common">Bagworm moth</name>
    <name type="synonym">Eumeta japonica</name>
    <dbReference type="NCBI Taxonomy" id="151549"/>
    <lineage>
        <taxon>Eukaryota</taxon>
        <taxon>Metazoa</taxon>
        <taxon>Ecdysozoa</taxon>
        <taxon>Arthropoda</taxon>
        <taxon>Hexapoda</taxon>
        <taxon>Insecta</taxon>
        <taxon>Pterygota</taxon>
        <taxon>Neoptera</taxon>
        <taxon>Endopterygota</taxon>
        <taxon>Lepidoptera</taxon>
        <taxon>Glossata</taxon>
        <taxon>Ditrysia</taxon>
        <taxon>Tineoidea</taxon>
        <taxon>Psychidae</taxon>
        <taxon>Oiketicinae</taxon>
        <taxon>Eumeta</taxon>
    </lineage>
</organism>
<sequence length="372" mass="40166">MDLRLFSRKIASKALYKIGYQYPTEIRSKIVEKSTPVLSRASNCTSSSATSQASSSCTSRSVSPKGKRKRKGSSNDDITLPSNSSSDKTVVASDNEGLESDGSANTKESFTMVQGKKVIKKPRAARRCVVFPPNNGMETDSTSSSMLNAGASVSTLLNTTTKQMNSGAESKTTSGTKPTALPKRKIPPPFYLLKGSNFVVKISADCTCLRINYSKAVRVAEDKIKIAFPERKLKVVIHGVPLDIGTDDINADLINQGFSFFTVHRITRRDGSSTGLVLAVLPKTDEARAISHNLSKASVKRLHTREAYWVSATAASGARKSSKVIDDGFVPAPIPSSDPWIKKQLPRADSESSRETNRRGPPGPTPARQISN</sequence>
<keyword evidence="3" id="KW-1185">Reference proteome</keyword>
<dbReference type="OrthoDB" id="7790857at2759"/>
<name>A0A4C1X902_EUMVA</name>
<dbReference type="EMBL" id="BGZK01000763">
    <property type="protein sequence ID" value="GBP59520.1"/>
    <property type="molecule type" value="Genomic_DNA"/>
</dbReference>
<dbReference type="AlphaFoldDB" id="A0A4C1X902"/>
<dbReference type="Proteomes" id="UP000299102">
    <property type="component" value="Unassembled WGS sequence"/>
</dbReference>
<accession>A0A4C1X902</accession>
<reference evidence="2 3" key="1">
    <citation type="journal article" date="2019" name="Commun. Biol.">
        <title>The bagworm genome reveals a unique fibroin gene that provides high tensile strength.</title>
        <authorList>
            <person name="Kono N."/>
            <person name="Nakamura H."/>
            <person name="Ohtoshi R."/>
            <person name="Tomita M."/>
            <person name="Numata K."/>
            <person name="Arakawa K."/>
        </authorList>
    </citation>
    <scope>NUCLEOTIDE SEQUENCE [LARGE SCALE GENOMIC DNA]</scope>
</reference>
<feature type="compositionally biased region" description="Basic and acidic residues" evidence="1">
    <location>
        <begin position="346"/>
        <end position="358"/>
    </location>
</feature>
<gene>
    <name evidence="2" type="ORF">EVAR_42425_1</name>
</gene>
<feature type="region of interest" description="Disordered" evidence="1">
    <location>
        <begin position="35"/>
        <end position="109"/>
    </location>
</feature>
<evidence type="ECO:0000313" key="2">
    <source>
        <dbReference type="EMBL" id="GBP59520.1"/>
    </source>
</evidence>
<feature type="compositionally biased region" description="Polar residues" evidence="1">
    <location>
        <begin position="75"/>
        <end position="88"/>
    </location>
</feature>
<evidence type="ECO:0000256" key="1">
    <source>
        <dbReference type="SAM" id="MobiDB-lite"/>
    </source>
</evidence>
<feature type="compositionally biased region" description="Polar residues" evidence="1">
    <location>
        <begin position="162"/>
        <end position="177"/>
    </location>
</feature>
<protein>
    <submittedName>
        <fullName evidence="2">Uncharacterized protein</fullName>
    </submittedName>
</protein>
<evidence type="ECO:0000313" key="3">
    <source>
        <dbReference type="Proteomes" id="UP000299102"/>
    </source>
</evidence>
<feature type="compositionally biased region" description="Low complexity" evidence="1">
    <location>
        <begin position="39"/>
        <end position="64"/>
    </location>
</feature>
<feature type="region of interest" description="Disordered" evidence="1">
    <location>
        <begin position="330"/>
        <end position="372"/>
    </location>
</feature>